<dbReference type="InterPro" id="IPR003599">
    <property type="entry name" value="Ig_sub"/>
</dbReference>
<dbReference type="InterPro" id="IPR036179">
    <property type="entry name" value="Ig-like_dom_sf"/>
</dbReference>
<feature type="domain" description="Immunoglobulin" evidence="4">
    <location>
        <begin position="14"/>
        <end position="96"/>
    </location>
</feature>
<dbReference type="Proteomes" id="UP000005207">
    <property type="component" value="Linkage group LG3"/>
</dbReference>
<evidence type="ECO:0000256" key="2">
    <source>
        <dbReference type="ARBA" id="ARBA00023157"/>
    </source>
</evidence>
<proteinExistence type="predicted"/>
<dbReference type="GO" id="GO:0006955">
    <property type="term" value="P:immune response"/>
    <property type="evidence" value="ECO:0007669"/>
    <property type="project" value="TreeGrafter"/>
</dbReference>
<dbReference type="InterPro" id="IPR050488">
    <property type="entry name" value="Ig_Fc_receptor"/>
</dbReference>
<dbReference type="SUPFAM" id="SSF48726">
    <property type="entry name" value="Immunoglobulin"/>
    <property type="match status" value="1"/>
</dbReference>
<dbReference type="GO" id="GO:0007166">
    <property type="term" value="P:cell surface receptor signaling pathway"/>
    <property type="evidence" value="ECO:0007669"/>
    <property type="project" value="TreeGrafter"/>
</dbReference>
<keyword evidence="3" id="KW-0812">Transmembrane</keyword>
<dbReference type="PANTHER" id="PTHR11481:SF64">
    <property type="entry name" value="FC RECEPTOR-LIKE PROTEIN 4"/>
    <property type="match status" value="1"/>
</dbReference>
<keyword evidence="3" id="KW-0472">Membrane</keyword>
<reference evidence="5" key="3">
    <citation type="submission" date="2025-09" db="UniProtKB">
        <authorList>
            <consortium name="Ensembl"/>
        </authorList>
    </citation>
    <scope>IDENTIFICATION</scope>
</reference>
<dbReference type="InterPro" id="IPR013783">
    <property type="entry name" value="Ig-like_fold"/>
</dbReference>
<keyword evidence="3" id="KW-1133">Transmembrane helix</keyword>
<accession>A0A669E4R9</accession>
<reference evidence="5" key="2">
    <citation type="submission" date="2025-08" db="UniProtKB">
        <authorList>
            <consortium name="Ensembl"/>
        </authorList>
    </citation>
    <scope>IDENTIFICATION</scope>
</reference>
<dbReference type="GO" id="GO:0009897">
    <property type="term" value="C:external side of plasma membrane"/>
    <property type="evidence" value="ECO:0007669"/>
    <property type="project" value="TreeGrafter"/>
</dbReference>
<dbReference type="PANTHER" id="PTHR11481">
    <property type="entry name" value="IMMUNOGLOBULIN FC RECEPTOR"/>
    <property type="match status" value="1"/>
</dbReference>
<dbReference type="AlphaFoldDB" id="A0A669E4R9"/>
<evidence type="ECO:0000256" key="3">
    <source>
        <dbReference type="SAM" id="Phobius"/>
    </source>
</evidence>
<organism evidence="5 6">
    <name type="scientific">Oreochromis niloticus</name>
    <name type="common">Nile tilapia</name>
    <name type="synonym">Tilapia nilotica</name>
    <dbReference type="NCBI Taxonomy" id="8128"/>
    <lineage>
        <taxon>Eukaryota</taxon>
        <taxon>Metazoa</taxon>
        <taxon>Chordata</taxon>
        <taxon>Craniata</taxon>
        <taxon>Vertebrata</taxon>
        <taxon>Euteleostomi</taxon>
        <taxon>Actinopterygii</taxon>
        <taxon>Neopterygii</taxon>
        <taxon>Teleostei</taxon>
        <taxon>Neoteleostei</taxon>
        <taxon>Acanthomorphata</taxon>
        <taxon>Ovalentaria</taxon>
        <taxon>Cichlomorphae</taxon>
        <taxon>Cichliformes</taxon>
        <taxon>Cichlidae</taxon>
        <taxon>African cichlids</taxon>
        <taxon>Pseudocrenilabrinae</taxon>
        <taxon>Oreochromini</taxon>
        <taxon>Oreochromis</taxon>
    </lineage>
</organism>
<dbReference type="GO" id="GO:0004888">
    <property type="term" value="F:transmembrane signaling receptor activity"/>
    <property type="evidence" value="ECO:0007669"/>
    <property type="project" value="TreeGrafter"/>
</dbReference>
<dbReference type="InParanoid" id="A0A669E4R9"/>
<dbReference type="Ensembl" id="ENSONIT00000037154.1">
    <property type="protein sequence ID" value="ENSONIP00000065917.1"/>
    <property type="gene ID" value="ENSONIG00000030778.1"/>
</dbReference>
<evidence type="ECO:0000259" key="4">
    <source>
        <dbReference type="SMART" id="SM00409"/>
    </source>
</evidence>
<dbReference type="GeneTree" id="ENSGT01150000287080"/>
<dbReference type="Gene3D" id="2.60.40.10">
    <property type="entry name" value="Immunoglobulins"/>
    <property type="match status" value="2"/>
</dbReference>
<feature type="domain" description="Immunoglobulin" evidence="4">
    <location>
        <begin position="131"/>
        <end position="203"/>
    </location>
</feature>
<keyword evidence="6" id="KW-1185">Reference proteome</keyword>
<reference evidence="6" key="1">
    <citation type="submission" date="2012-01" db="EMBL/GenBank/DDBJ databases">
        <title>The Genome Sequence of Oreochromis niloticus (Nile Tilapia).</title>
        <authorList>
            <consortium name="Broad Institute Genome Assembly Team"/>
            <consortium name="Broad Institute Sequencing Platform"/>
            <person name="Di Palma F."/>
            <person name="Johnson J."/>
            <person name="Lander E.S."/>
            <person name="Lindblad-Toh K."/>
        </authorList>
    </citation>
    <scope>NUCLEOTIDE SEQUENCE [LARGE SCALE GENOMIC DNA]</scope>
</reference>
<keyword evidence="1" id="KW-0732">Signal</keyword>
<protein>
    <recommendedName>
        <fullName evidence="4">Immunoglobulin domain-containing protein</fullName>
    </recommendedName>
</protein>
<evidence type="ECO:0000313" key="6">
    <source>
        <dbReference type="Proteomes" id="UP000005207"/>
    </source>
</evidence>
<feature type="transmembrane region" description="Helical" evidence="3">
    <location>
        <begin position="244"/>
        <end position="266"/>
    </location>
</feature>
<dbReference type="SMART" id="SM00409">
    <property type="entry name" value="IG"/>
    <property type="match status" value="2"/>
</dbReference>
<sequence>KLSVCPPVSLTVSPNLQQFFTGASVSLTCEGQLGSDGWTVKRDTGSGTESCGAGGRGFGRFNGSSCFFDEFKPVSGVYWCEGEAGEKSEEVNIIVSGNEVIHLIIRLTAHCYTTSTSLCVFSSDKEVILEIPALPVSRGSDVTLSCKKETGGPAAAYFYCNGRPVRPKSEHIITINVQQSDEGLYWCSNDEFGSSPQSYLRVRGPPTKASFTTKTTAKATTTATTITTHISHPSPPPPSSSSSIVLVMAAVVFLCLLDLFLVVVLLTGWRQTGTTLPSSLSKVIYEGVTFRKSANKNSVIQSHVVFSSLRKNTAGV</sequence>
<name>A0A669E4R9_ORENI</name>
<evidence type="ECO:0000313" key="5">
    <source>
        <dbReference type="Ensembl" id="ENSONIP00000065917.1"/>
    </source>
</evidence>
<keyword evidence="2" id="KW-1015">Disulfide bond</keyword>
<evidence type="ECO:0000256" key="1">
    <source>
        <dbReference type="ARBA" id="ARBA00022729"/>
    </source>
</evidence>